<proteinExistence type="inferred from homology"/>
<feature type="domain" description="PPIase cyclophilin-type" evidence="6">
    <location>
        <begin position="1"/>
        <end position="143"/>
    </location>
</feature>
<dbReference type="PANTHER" id="PTHR11071:SF561">
    <property type="entry name" value="PEPTIDYL-PROLYL CIS-TRANS ISOMERASE D-RELATED"/>
    <property type="match status" value="1"/>
</dbReference>
<evidence type="ECO:0000256" key="2">
    <source>
        <dbReference type="ARBA" id="ARBA00023110"/>
    </source>
</evidence>
<dbReference type="EC" id="5.2.1.8" evidence="4"/>
<keyword evidence="2 4" id="KW-0697">Rotamase</keyword>
<keyword evidence="8" id="KW-1185">Reference proteome</keyword>
<sequence length="253" mass="27018">MGLYGKTVPQTAENFRALATGEKDFGYEGSTFHRVIQNFMIQGGDFTKGDGTGGKSIYGNKFPDENFKLKHSKVGLLSMANAGKDTNGSQFFITTSTPGHLDGKHVVFGEVLEGYEIVKKIEEVPKAPGDKPIKPVKITKSGELPVPEEAIVISGLADSSVSCTDEYGRAEFQPGMGEVDEKPIISSTAAPATPVATAVIPVVGSAEIDTTSEEGFSILQKGLFLAVILGCVVVYIRMNSSKKGRRYNDKSMA</sequence>
<dbReference type="PRINTS" id="PR00153">
    <property type="entry name" value="CSAPPISMRASE"/>
</dbReference>
<evidence type="ECO:0000256" key="3">
    <source>
        <dbReference type="ARBA" id="ARBA00023235"/>
    </source>
</evidence>
<reference evidence="7 8" key="1">
    <citation type="submission" date="2018-05" db="EMBL/GenBank/DDBJ databases">
        <title>Genome sequencing and assembly of the regulated plant pathogen Lachnellula willkommii and related sister species for the development of diagnostic species identification markers.</title>
        <authorList>
            <person name="Giroux E."/>
            <person name="Bilodeau G."/>
        </authorList>
    </citation>
    <scope>NUCLEOTIDE SEQUENCE [LARGE SCALE GENOMIC DNA]</scope>
    <source>
        <strain evidence="7 8">CBS 268.59</strain>
    </source>
</reference>
<comment type="function">
    <text evidence="4">PPIases accelerate the folding of proteins. It catalyzes the cis-trans isomerization of proline imidic peptide bonds in oligopeptides.</text>
</comment>
<keyword evidence="5" id="KW-1133">Transmembrane helix</keyword>
<comment type="caution">
    <text evidence="7">The sequence shown here is derived from an EMBL/GenBank/DDBJ whole genome shotgun (WGS) entry which is preliminary data.</text>
</comment>
<dbReference type="GO" id="GO:0000324">
    <property type="term" value="C:fungal-type vacuole"/>
    <property type="evidence" value="ECO:0007669"/>
    <property type="project" value="TreeGrafter"/>
</dbReference>
<organism evidence="7 8">
    <name type="scientific">Lachnellula suecica</name>
    <dbReference type="NCBI Taxonomy" id="602035"/>
    <lineage>
        <taxon>Eukaryota</taxon>
        <taxon>Fungi</taxon>
        <taxon>Dikarya</taxon>
        <taxon>Ascomycota</taxon>
        <taxon>Pezizomycotina</taxon>
        <taxon>Leotiomycetes</taxon>
        <taxon>Helotiales</taxon>
        <taxon>Lachnaceae</taxon>
        <taxon>Lachnellula</taxon>
    </lineage>
</organism>
<feature type="transmembrane region" description="Helical" evidence="5">
    <location>
        <begin position="218"/>
        <end position="236"/>
    </location>
</feature>
<dbReference type="PROSITE" id="PS00170">
    <property type="entry name" value="CSA_PPIASE_1"/>
    <property type="match status" value="1"/>
</dbReference>
<dbReference type="Proteomes" id="UP000469558">
    <property type="component" value="Unassembled WGS sequence"/>
</dbReference>
<dbReference type="GO" id="GO:0005783">
    <property type="term" value="C:endoplasmic reticulum"/>
    <property type="evidence" value="ECO:0007669"/>
    <property type="project" value="TreeGrafter"/>
</dbReference>
<dbReference type="Gene3D" id="2.40.100.10">
    <property type="entry name" value="Cyclophilin-like"/>
    <property type="match status" value="1"/>
</dbReference>
<evidence type="ECO:0000256" key="4">
    <source>
        <dbReference type="RuleBase" id="RU363019"/>
    </source>
</evidence>
<evidence type="ECO:0000256" key="1">
    <source>
        <dbReference type="ARBA" id="ARBA00000971"/>
    </source>
</evidence>
<dbReference type="PANTHER" id="PTHR11071">
    <property type="entry name" value="PEPTIDYL-PROLYL CIS-TRANS ISOMERASE"/>
    <property type="match status" value="1"/>
</dbReference>
<dbReference type="InterPro" id="IPR020892">
    <property type="entry name" value="Cyclophilin-type_PPIase_CS"/>
</dbReference>
<dbReference type="EMBL" id="QGMK01000214">
    <property type="protein sequence ID" value="TVY83236.1"/>
    <property type="molecule type" value="Genomic_DNA"/>
</dbReference>
<evidence type="ECO:0000256" key="5">
    <source>
        <dbReference type="SAM" id="Phobius"/>
    </source>
</evidence>
<evidence type="ECO:0000259" key="6">
    <source>
        <dbReference type="PROSITE" id="PS50072"/>
    </source>
</evidence>
<name>A0A8T9CD96_9HELO</name>
<keyword evidence="3 4" id="KW-0413">Isomerase</keyword>
<dbReference type="OrthoDB" id="193499at2759"/>
<dbReference type="InterPro" id="IPR029000">
    <property type="entry name" value="Cyclophilin-like_dom_sf"/>
</dbReference>
<dbReference type="AlphaFoldDB" id="A0A8T9CD96"/>
<protein>
    <recommendedName>
        <fullName evidence="4">Peptidyl-prolyl cis-trans isomerase</fullName>
        <shortName evidence="4">PPIase</shortName>
        <ecNumber evidence="4">5.2.1.8</ecNumber>
    </recommendedName>
</protein>
<keyword evidence="5" id="KW-0472">Membrane</keyword>
<keyword evidence="5" id="KW-0812">Transmembrane</keyword>
<dbReference type="GO" id="GO:0003755">
    <property type="term" value="F:peptidyl-prolyl cis-trans isomerase activity"/>
    <property type="evidence" value="ECO:0007669"/>
    <property type="project" value="UniProtKB-UniRule"/>
</dbReference>
<dbReference type="InterPro" id="IPR002130">
    <property type="entry name" value="Cyclophilin-type_PPIase_dom"/>
</dbReference>
<dbReference type="GO" id="GO:0016018">
    <property type="term" value="F:cyclosporin A binding"/>
    <property type="evidence" value="ECO:0007669"/>
    <property type="project" value="TreeGrafter"/>
</dbReference>
<dbReference type="GO" id="GO:0006457">
    <property type="term" value="P:protein folding"/>
    <property type="evidence" value="ECO:0007669"/>
    <property type="project" value="InterPro"/>
</dbReference>
<dbReference type="FunFam" id="2.40.100.10:FF:000001">
    <property type="entry name" value="Peptidyl-prolyl cis-trans isomerase"/>
    <property type="match status" value="1"/>
</dbReference>
<comment type="catalytic activity">
    <reaction evidence="1 4">
        <text>[protein]-peptidylproline (omega=180) = [protein]-peptidylproline (omega=0)</text>
        <dbReference type="Rhea" id="RHEA:16237"/>
        <dbReference type="Rhea" id="RHEA-COMP:10747"/>
        <dbReference type="Rhea" id="RHEA-COMP:10748"/>
        <dbReference type="ChEBI" id="CHEBI:83833"/>
        <dbReference type="ChEBI" id="CHEBI:83834"/>
        <dbReference type="EC" id="5.2.1.8"/>
    </reaction>
</comment>
<accession>A0A8T9CD96</accession>
<dbReference type="PROSITE" id="PS50072">
    <property type="entry name" value="CSA_PPIASE_2"/>
    <property type="match status" value="1"/>
</dbReference>
<evidence type="ECO:0000313" key="8">
    <source>
        <dbReference type="Proteomes" id="UP000469558"/>
    </source>
</evidence>
<dbReference type="Pfam" id="PF00160">
    <property type="entry name" value="Pro_isomerase"/>
    <property type="match status" value="1"/>
</dbReference>
<evidence type="ECO:0000313" key="7">
    <source>
        <dbReference type="EMBL" id="TVY83236.1"/>
    </source>
</evidence>
<dbReference type="SUPFAM" id="SSF50891">
    <property type="entry name" value="Cyclophilin-like"/>
    <property type="match status" value="1"/>
</dbReference>
<gene>
    <name evidence="7" type="primary">cpr2</name>
    <name evidence="7" type="ORF">LSUE1_G001188</name>
</gene>
<comment type="similarity">
    <text evidence="4">Belongs to the cyclophilin-type PPIase family.</text>
</comment>